<dbReference type="SMART" id="SM00409">
    <property type="entry name" value="IG"/>
    <property type="match status" value="2"/>
</dbReference>
<dbReference type="InterPro" id="IPR003599">
    <property type="entry name" value="Ig_sub"/>
</dbReference>
<dbReference type="GeneTree" id="ENSGT01030000234530"/>
<dbReference type="InterPro" id="IPR013106">
    <property type="entry name" value="Ig_V-set"/>
</dbReference>
<feature type="domain" description="Ig-like" evidence="11">
    <location>
        <begin position="146"/>
        <end position="240"/>
    </location>
</feature>
<proteinExistence type="predicted"/>
<evidence type="ECO:0000256" key="7">
    <source>
        <dbReference type="ARBA" id="ARBA00023180"/>
    </source>
</evidence>
<dbReference type="GO" id="GO:0009617">
    <property type="term" value="P:response to bacterium"/>
    <property type="evidence" value="ECO:0007669"/>
    <property type="project" value="TreeGrafter"/>
</dbReference>
<evidence type="ECO:0000256" key="9">
    <source>
        <dbReference type="SAM" id="Phobius"/>
    </source>
</evidence>
<evidence type="ECO:0000256" key="10">
    <source>
        <dbReference type="SAM" id="SignalP"/>
    </source>
</evidence>
<reference evidence="12" key="2">
    <citation type="submission" date="2025-08" db="UniProtKB">
        <authorList>
            <consortium name="Ensembl"/>
        </authorList>
    </citation>
    <scope>IDENTIFICATION</scope>
</reference>
<dbReference type="Proteomes" id="UP001501920">
    <property type="component" value="Chromosome 8"/>
</dbReference>
<keyword evidence="7" id="KW-0325">Glycoprotein</keyword>
<dbReference type="SUPFAM" id="SSF48726">
    <property type="entry name" value="Immunoglobulin"/>
    <property type="match status" value="2"/>
</dbReference>
<feature type="domain" description="Ig-like" evidence="11">
    <location>
        <begin position="30"/>
        <end position="135"/>
    </location>
</feature>
<evidence type="ECO:0000256" key="1">
    <source>
        <dbReference type="ARBA" id="ARBA00004236"/>
    </source>
</evidence>
<evidence type="ECO:0000256" key="6">
    <source>
        <dbReference type="ARBA" id="ARBA00023157"/>
    </source>
</evidence>
<comment type="subcellular location">
    <subcellularLocation>
        <location evidence="1">Cell membrane</location>
    </subcellularLocation>
</comment>
<keyword evidence="9" id="KW-1133">Transmembrane helix</keyword>
<evidence type="ECO:0000256" key="8">
    <source>
        <dbReference type="SAM" id="MobiDB-lite"/>
    </source>
</evidence>
<protein>
    <recommendedName>
        <fullName evidence="11">Ig-like domain-containing protein</fullName>
    </recommendedName>
</protein>
<keyword evidence="13" id="KW-1185">Reference proteome</keyword>
<keyword evidence="9" id="KW-0812">Transmembrane</keyword>
<keyword evidence="5 9" id="KW-0472">Membrane</keyword>
<feature type="compositionally biased region" description="Basic residues" evidence="8">
    <location>
        <begin position="337"/>
        <end position="348"/>
    </location>
</feature>
<dbReference type="Pfam" id="PF07686">
    <property type="entry name" value="V-set"/>
    <property type="match status" value="2"/>
</dbReference>
<dbReference type="GO" id="GO:0002376">
    <property type="term" value="P:immune system process"/>
    <property type="evidence" value="ECO:0007669"/>
    <property type="project" value="UniProtKB-KW"/>
</dbReference>
<accession>A0AAR2KVV5</accession>
<dbReference type="PANTHER" id="PTHR19433:SF111">
    <property type="entry name" value="T CELL RECEPTOR ALPHA VARIABLE 4"/>
    <property type="match status" value="1"/>
</dbReference>
<evidence type="ECO:0000313" key="13">
    <source>
        <dbReference type="Proteomes" id="UP001501920"/>
    </source>
</evidence>
<dbReference type="Gene3D" id="2.60.40.10">
    <property type="entry name" value="Immunoglobulins"/>
    <property type="match status" value="2"/>
</dbReference>
<reference evidence="12 13" key="1">
    <citation type="submission" date="2020-10" db="EMBL/GenBank/DDBJ databases">
        <title>Pygocentrus nattereri (red-bellied piranha) genome, fPygNat1, primary haplotype.</title>
        <authorList>
            <person name="Myers G."/>
            <person name="Meyer A."/>
            <person name="Karagic N."/>
            <person name="Pippel M."/>
            <person name="Winkler S."/>
            <person name="Tracey A."/>
            <person name="Wood J."/>
            <person name="Formenti G."/>
            <person name="Howe K."/>
            <person name="Fedrigo O."/>
            <person name="Jarvis E.D."/>
        </authorList>
    </citation>
    <scope>NUCLEOTIDE SEQUENCE [LARGE SCALE GENOMIC DNA]</scope>
</reference>
<feature type="chain" id="PRO_5043803854" description="Ig-like domain-containing protein" evidence="10">
    <location>
        <begin position="29"/>
        <end position="362"/>
    </location>
</feature>
<dbReference type="GO" id="GO:0005886">
    <property type="term" value="C:plasma membrane"/>
    <property type="evidence" value="ECO:0007669"/>
    <property type="project" value="UniProtKB-SubCell"/>
</dbReference>
<dbReference type="Ensembl" id="ENSPNAT00000069353.1">
    <property type="protein sequence ID" value="ENSPNAP00000066614.1"/>
    <property type="gene ID" value="ENSPNAG00000035660.1"/>
</dbReference>
<keyword evidence="2" id="KW-1003">Cell membrane</keyword>
<dbReference type="AlphaFoldDB" id="A0AAR2KVV5"/>
<keyword evidence="4" id="KW-0391">Immunity</keyword>
<dbReference type="InterPro" id="IPR007110">
    <property type="entry name" value="Ig-like_dom"/>
</dbReference>
<dbReference type="InterPro" id="IPR013783">
    <property type="entry name" value="Ig-like_fold"/>
</dbReference>
<evidence type="ECO:0000313" key="12">
    <source>
        <dbReference type="Ensembl" id="ENSPNAP00000066614.1"/>
    </source>
</evidence>
<keyword evidence="6" id="KW-1015">Disulfide bond</keyword>
<dbReference type="PROSITE" id="PS50835">
    <property type="entry name" value="IG_LIKE"/>
    <property type="match status" value="2"/>
</dbReference>
<evidence type="ECO:0000256" key="2">
    <source>
        <dbReference type="ARBA" id="ARBA00022475"/>
    </source>
</evidence>
<evidence type="ECO:0000256" key="5">
    <source>
        <dbReference type="ARBA" id="ARBA00023136"/>
    </source>
</evidence>
<name>A0AAR2KVV5_PYGNA</name>
<organism evidence="12 13">
    <name type="scientific">Pygocentrus nattereri</name>
    <name type="common">Red-bellied piranha</name>
    <dbReference type="NCBI Taxonomy" id="42514"/>
    <lineage>
        <taxon>Eukaryota</taxon>
        <taxon>Metazoa</taxon>
        <taxon>Chordata</taxon>
        <taxon>Craniata</taxon>
        <taxon>Vertebrata</taxon>
        <taxon>Euteleostomi</taxon>
        <taxon>Actinopterygii</taxon>
        <taxon>Neopterygii</taxon>
        <taxon>Teleostei</taxon>
        <taxon>Ostariophysi</taxon>
        <taxon>Characiformes</taxon>
        <taxon>Characoidei</taxon>
        <taxon>Pygocentrus</taxon>
    </lineage>
</organism>
<feature type="region of interest" description="Disordered" evidence="8">
    <location>
        <begin position="333"/>
        <end position="362"/>
    </location>
</feature>
<dbReference type="SMART" id="SM00406">
    <property type="entry name" value="IGv"/>
    <property type="match status" value="2"/>
</dbReference>
<sequence length="362" mass="40351">MLLKVSVISVMRTVSAWILMLSVCEIYAAETVDIYQKQSYVSAKPGEAVTLQCTLADRQSTEDVFWYKQPVGQMPQEVGIKGAFMEAVYSSHFKNSSFKLERVENSVSLTIPHPTKDDEAMYYCGISVMKMIKFSTGTFLAITDHPQLNISVLQTPVRGSVSPGESVTLQCTVLSEIRAADVRVLWFRAAAGQSFPEIIYTHQNSSSRQCEISSSTHSSVYNFSKNILDQHHTGTYYCTVAACGKIMFGKGSTVEIDHSRSHHSALGVMGLALGLFAVWNVILCCFCLKWNICEHFRCNKPHPVTHDLSGTDDLQCQGPGTVELNYAALHFSERNTKKGKKKKKKKRGRPQDSVYSEVRSFS</sequence>
<evidence type="ECO:0000259" key="11">
    <source>
        <dbReference type="PROSITE" id="PS50835"/>
    </source>
</evidence>
<dbReference type="InterPro" id="IPR052051">
    <property type="entry name" value="TCR_complex_component"/>
</dbReference>
<dbReference type="CDD" id="cd00099">
    <property type="entry name" value="IgV"/>
    <property type="match status" value="2"/>
</dbReference>
<feature type="transmembrane region" description="Helical" evidence="9">
    <location>
        <begin position="265"/>
        <end position="288"/>
    </location>
</feature>
<dbReference type="InterPro" id="IPR036179">
    <property type="entry name" value="Ig-like_dom_sf"/>
</dbReference>
<reference evidence="12" key="3">
    <citation type="submission" date="2025-09" db="UniProtKB">
        <authorList>
            <consortium name="Ensembl"/>
        </authorList>
    </citation>
    <scope>IDENTIFICATION</scope>
</reference>
<evidence type="ECO:0000256" key="3">
    <source>
        <dbReference type="ARBA" id="ARBA00022729"/>
    </source>
</evidence>
<keyword evidence="3 10" id="KW-0732">Signal</keyword>
<feature type="signal peptide" evidence="10">
    <location>
        <begin position="1"/>
        <end position="28"/>
    </location>
</feature>
<dbReference type="PANTHER" id="PTHR19433">
    <property type="entry name" value="T-CELL RECEPTOR ALPHA CHAIN V REGION-RELATED"/>
    <property type="match status" value="1"/>
</dbReference>
<evidence type="ECO:0000256" key="4">
    <source>
        <dbReference type="ARBA" id="ARBA00022859"/>
    </source>
</evidence>